<dbReference type="EMBL" id="AY812160">
    <property type="protein sequence ID" value="AAX28049.1"/>
    <property type="molecule type" value="mRNA"/>
</dbReference>
<proteinExistence type="evidence at transcript level"/>
<reference evidence="1" key="2">
    <citation type="journal article" date="2006" name="PLoS Pathog.">
        <title>New perspectives on host-parasite interplay by comparative transcriptomic and proteomic analyses of Schistosoma japonicum.</title>
        <authorList>
            <person name="Liu F."/>
            <person name="Lu J."/>
            <person name="Hu W."/>
            <person name="Wang S.Y."/>
            <person name="Cui S.J."/>
            <person name="Chi M."/>
            <person name="Yan Q."/>
            <person name="Wang X.R."/>
            <person name="Song H.D."/>
            <person name="Xu X.N."/>
            <person name="Wang J.J."/>
            <person name="Zhang X.L."/>
            <person name="Zhang X."/>
            <person name="Wang Z.Q."/>
            <person name="Xue C.L."/>
            <person name="Brindley P.J."/>
            <person name="McManus D.P."/>
            <person name="Yang P.Y."/>
            <person name="Feng Z."/>
            <person name="Chen Z."/>
            <person name="Han Z.G."/>
        </authorList>
    </citation>
    <scope>NUCLEOTIDE SEQUENCE</scope>
</reference>
<evidence type="ECO:0000313" key="1">
    <source>
        <dbReference type="EMBL" id="AAX28049.1"/>
    </source>
</evidence>
<dbReference type="AlphaFoldDB" id="Q5BX26"/>
<reference evidence="1" key="1">
    <citation type="submission" date="2005-03" db="EMBL/GenBank/DDBJ databases">
        <authorList>
            <person name="Han Z."/>
        </authorList>
    </citation>
    <scope>NUCLEOTIDE SEQUENCE</scope>
</reference>
<organism evidence="1">
    <name type="scientific">Schistosoma japonicum</name>
    <name type="common">Blood fluke</name>
    <dbReference type="NCBI Taxonomy" id="6182"/>
    <lineage>
        <taxon>Eukaryota</taxon>
        <taxon>Metazoa</taxon>
        <taxon>Spiralia</taxon>
        <taxon>Lophotrochozoa</taxon>
        <taxon>Platyhelminthes</taxon>
        <taxon>Trematoda</taxon>
        <taxon>Digenea</taxon>
        <taxon>Strigeidida</taxon>
        <taxon>Schistosomatoidea</taxon>
        <taxon>Schistosomatidae</taxon>
        <taxon>Schistosoma</taxon>
    </lineage>
</organism>
<name>Q5BX26_SCHJA</name>
<accession>Q5BX26</accession>
<protein>
    <submittedName>
        <fullName evidence="1">Uncharacterized protein</fullName>
    </submittedName>
</protein>
<sequence>MLQPKLDGYQCGSLKCQDGFSSRFSFWSVCTIFLC</sequence>